<dbReference type="GeneID" id="106806043"/>
<keyword evidence="1" id="KW-0732">Signal</keyword>
<reference evidence="3" key="1">
    <citation type="submission" date="2025-08" db="UniProtKB">
        <authorList>
            <consortium name="RefSeq"/>
        </authorList>
    </citation>
    <scope>IDENTIFICATION</scope>
</reference>
<accession>A0ABM1DTV1</accession>
<evidence type="ECO:0000313" key="2">
    <source>
        <dbReference type="Proteomes" id="UP000695022"/>
    </source>
</evidence>
<sequence length="117" mass="12323">MRYLTTSHGTMSAALLLISVIGLCLAGICQAYNEDPCKRLGGYCTKSSWCQSTPVPSQCPTQGSDILCCHGVYQEEDCDARGGTCKEKNSCSGTAVSRLCPTQGSSIKCCVSGIKKA</sequence>
<proteinExistence type="predicted"/>
<keyword evidence="2" id="KW-1185">Reference proteome</keyword>
<name>A0ABM1DTV1_PRICU</name>
<dbReference type="Proteomes" id="UP000695022">
    <property type="component" value="Unplaced"/>
</dbReference>
<organism evidence="2 3">
    <name type="scientific">Priapulus caudatus</name>
    <name type="common">Priapulid worm</name>
    <dbReference type="NCBI Taxonomy" id="37621"/>
    <lineage>
        <taxon>Eukaryota</taxon>
        <taxon>Metazoa</taxon>
        <taxon>Ecdysozoa</taxon>
        <taxon>Scalidophora</taxon>
        <taxon>Priapulida</taxon>
        <taxon>Priapulimorpha</taxon>
        <taxon>Priapulimorphida</taxon>
        <taxon>Priapulidae</taxon>
        <taxon>Priapulus</taxon>
    </lineage>
</organism>
<gene>
    <name evidence="3" type="primary">LOC106806043</name>
</gene>
<dbReference type="RefSeq" id="XP_014663372.1">
    <property type="nucleotide sequence ID" value="XM_014807886.1"/>
</dbReference>
<evidence type="ECO:0000256" key="1">
    <source>
        <dbReference type="SAM" id="SignalP"/>
    </source>
</evidence>
<feature type="signal peptide" evidence="1">
    <location>
        <begin position="1"/>
        <end position="31"/>
    </location>
</feature>
<evidence type="ECO:0000313" key="3">
    <source>
        <dbReference type="RefSeq" id="XP_014663372.1"/>
    </source>
</evidence>
<protein>
    <submittedName>
        <fullName evidence="3">Uncharacterized protein LOC106806043</fullName>
    </submittedName>
</protein>
<feature type="chain" id="PRO_5047118744" evidence="1">
    <location>
        <begin position="32"/>
        <end position="117"/>
    </location>
</feature>